<accession>A0A7S3UXS6</accession>
<evidence type="ECO:0000256" key="1">
    <source>
        <dbReference type="SAM" id="Phobius"/>
    </source>
</evidence>
<dbReference type="AlphaFoldDB" id="A0A7S3UXS6"/>
<organism evidence="2">
    <name type="scientific">Heterosigma akashiwo</name>
    <name type="common">Chromophytic alga</name>
    <name type="synonym">Heterosigma carterae</name>
    <dbReference type="NCBI Taxonomy" id="2829"/>
    <lineage>
        <taxon>Eukaryota</taxon>
        <taxon>Sar</taxon>
        <taxon>Stramenopiles</taxon>
        <taxon>Ochrophyta</taxon>
        <taxon>Raphidophyceae</taxon>
        <taxon>Chattonellales</taxon>
        <taxon>Chattonellaceae</taxon>
        <taxon>Heterosigma</taxon>
    </lineage>
</organism>
<keyword evidence="1" id="KW-1133">Transmembrane helix</keyword>
<evidence type="ECO:0000313" key="2">
    <source>
        <dbReference type="EMBL" id="CAE0625791.1"/>
    </source>
</evidence>
<sequence length="104" mass="11965">MLHLKWIKFSGFASAGLGDVLKKILNKTKEIEEEIEEELEAVGITYEAILKNMVWFFVGGVAGIILMLSVWLSYKMMDPKPYSFNQEKIGPLEQKILDERKKTK</sequence>
<protein>
    <submittedName>
        <fullName evidence="2">Uncharacterized protein</fullName>
    </submittedName>
</protein>
<proteinExistence type="predicted"/>
<keyword evidence="1" id="KW-0812">Transmembrane</keyword>
<reference evidence="2" key="1">
    <citation type="submission" date="2021-01" db="EMBL/GenBank/DDBJ databases">
        <authorList>
            <person name="Corre E."/>
            <person name="Pelletier E."/>
            <person name="Niang G."/>
            <person name="Scheremetjew M."/>
            <person name="Finn R."/>
            <person name="Kale V."/>
            <person name="Holt S."/>
            <person name="Cochrane G."/>
            <person name="Meng A."/>
            <person name="Brown T."/>
            <person name="Cohen L."/>
        </authorList>
    </citation>
    <scope>NUCLEOTIDE SEQUENCE</scope>
    <source>
        <strain evidence="2">CCMP3107</strain>
    </source>
</reference>
<name>A0A7S3UXS6_HETAK</name>
<gene>
    <name evidence="2" type="ORF">HAKA00212_LOCUS4462</name>
</gene>
<feature type="transmembrane region" description="Helical" evidence="1">
    <location>
        <begin position="53"/>
        <end position="74"/>
    </location>
</feature>
<keyword evidence="1" id="KW-0472">Membrane</keyword>
<dbReference type="EMBL" id="HBIU01010486">
    <property type="protein sequence ID" value="CAE0625791.1"/>
    <property type="molecule type" value="Transcribed_RNA"/>
</dbReference>